<dbReference type="InterPro" id="IPR003615">
    <property type="entry name" value="HNH_nuc"/>
</dbReference>
<comment type="caution">
    <text evidence="2">The sequence shown here is derived from an EMBL/GenBank/DDBJ whole genome shotgun (WGS) entry which is preliminary data.</text>
</comment>
<accession>A0A0F9FBW0</accession>
<feature type="domain" description="HNH nuclease" evidence="1">
    <location>
        <begin position="135"/>
        <end position="188"/>
    </location>
</feature>
<dbReference type="SMART" id="SM00507">
    <property type="entry name" value="HNHc"/>
    <property type="match status" value="1"/>
</dbReference>
<dbReference type="EMBL" id="LAZR01031075">
    <property type="protein sequence ID" value="KKL54795.1"/>
    <property type="molecule type" value="Genomic_DNA"/>
</dbReference>
<dbReference type="AlphaFoldDB" id="A0A0F9FBW0"/>
<name>A0A0F9FBW0_9ZZZZ</name>
<organism evidence="2">
    <name type="scientific">marine sediment metagenome</name>
    <dbReference type="NCBI Taxonomy" id="412755"/>
    <lineage>
        <taxon>unclassified sequences</taxon>
        <taxon>metagenomes</taxon>
        <taxon>ecological metagenomes</taxon>
    </lineage>
</organism>
<sequence length="210" mass="24619">HSAVKKELRDLRNQQPPLCGCGCKEKVTWGGYSWSIYIQGHNMRGKKGSKKSLEARLKALRGIKKSKEHRRKISESTKGREVSDETRLKSSISHLEYFSDMENRIKQSCALQGVSREEWKGFSSKEHYCVEWTNDLKEYIKERDNYECQNPDCTDKSNHLPLYVHHIDYDKKNCSPNNLITLCNSCHSQSNGNRDQWQKLYTKIIKKKYK</sequence>
<reference evidence="2" key="1">
    <citation type="journal article" date="2015" name="Nature">
        <title>Complex archaea that bridge the gap between prokaryotes and eukaryotes.</title>
        <authorList>
            <person name="Spang A."/>
            <person name="Saw J.H."/>
            <person name="Jorgensen S.L."/>
            <person name="Zaremba-Niedzwiedzka K."/>
            <person name="Martijn J."/>
            <person name="Lind A.E."/>
            <person name="van Eijk R."/>
            <person name="Schleper C."/>
            <person name="Guy L."/>
            <person name="Ettema T.J."/>
        </authorList>
    </citation>
    <scope>NUCLEOTIDE SEQUENCE</scope>
</reference>
<gene>
    <name evidence="2" type="ORF">LCGC14_2261820</name>
</gene>
<dbReference type="CDD" id="cd00085">
    <property type="entry name" value="HNHc"/>
    <property type="match status" value="1"/>
</dbReference>
<proteinExistence type="predicted"/>
<evidence type="ECO:0000313" key="2">
    <source>
        <dbReference type="EMBL" id="KKL54795.1"/>
    </source>
</evidence>
<protein>
    <recommendedName>
        <fullName evidence="1">HNH nuclease domain-containing protein</fullName>
    </recommendedName>
</protein>
<feature type="non-terminal residue" evidence="2">
    <location>
        <position position="1"/>
    </location>
</feature>
<evidence type="ECO:0000259" key="1">
    <source>
        <dbReference type="SMART" id="SM00507"/>
    </source>
</evidence>